<dbReference type="AlphaFoldDB" id="A0ABD0VQZ0"/>
<evidence type="ECO:0000313" key="2">
    <source>
        <dbReference type="Proteomes" id="UP001552299"/>
    </source>
</evidence>
<dbReference type="Proteomes" id="UP001552299">
    <property type="component" value="Unassembled WGS sequence"/>
</dbReference>
<sequence>MSPSTEPRYRARGYVAHFYWALNDVRRTHRAPAIKQFQSNAVLMKMLKAVSIKSKWKHRICQSLDFIYFQGFFG</sequence>
<organism evidence="1 2">
    <name type="scientific">Dendrobium thyrsiflorum</name>
    <name type="common">Pinecone-like raceme dendrobium</name>
    <name type="synonym">Orchid</name>
    <dbReference type="NCBI Taxonomy" id="117978"/>
    <lineage>
        <taxon>Eukaryota</taxon>
        <taxon>Viridiplantae</taxon>
        <taxon>Streptophyta</taxon>
        <taxon>Embryophyta</taxon>
        <taxon>Tracheophyta</taxon>
        <taxon>Spermatophyta</taxon>
        <taxon>Magnoliopsida</taxon>
        <taxon>Liliopsida</taxon>
        <taxon>Asparagales</taxon>
        <taxon>Orchidaceae</taxon>
        <taxon>Epidendroideae</taxon>
        <taxon>Malaxideae</taxon>
        <taxon>Dendrobiinae</taxon>
        <taxon>Dendrobium</taxon>
    </lineage>
</organism>
<proteinExistence type="predicted"/>
<protein>
    <submittedName>
        <fullName evidence="1">Uncharacterized protein</fullName>
    </submittedName>
</protein>
<comment type="caution">
    <text evidence="1">The sequence shown here is derived from an EMBL/GenBank/DDBJ whole genome shotgun (WGS) entry which is preliminary data.</text>
</comment>
<name>A0ABD0VQZ0_DENTH</name>
<gene>
    <name evidence="1" type="ORF">M5K25_005666</name>
</gene>
<dbReference type="EMBL" id="JANQDX010000005">
    <property type="protein sequence ID" value="KAL0924808.1"/>
    <property type="molecule type" value="Genomic_DNA"/>
</dbReference>
<accession>A0ABD0VQZ0</accession>
<reference evidence="1 2" key="1">
    <citation type="journal article" date="2024" name="Plant Biotechnol. J.">
        <title>Dendrobium thyrsiflorum genome and its molecular insights into genes involved in important horticultural traits.</title>
        <authorList>
            <person name="Chen B."/>
            <person name="Wang J.Y."/>
            <person name="Zheng P.J."/>
            <person name="Li K.L."/>
            <person name="Liang Y.M."/>
            <person name="Chen X.F."/>
            <person name="Zhang C."/>
            <person name="Zhao X."/>
            <person name="He X."/>
            <person name="Zhang G.Q."/>
            <person name="Liu Z.J."/>
            <person name="Xu Q."/>
        </authorList>
    </citation>
    <scope>NUCLEOTIDE SEQUENCE [LARGE SCALE GENOMIC DNA]</scope>
    <source>
        <strain evidence="1">GZMU011</strain>
    </source>
</reference>
<keyword evidence="2" id="KW-1185">Reference proteome</keyword>
<evidence type="ECO:0000313" key="1">
    <source>
        <dbReference type="EMBL" id="KAL0924808.1"/>
    </source>
</evidence>